<dbReference type="GO" id="GO:0009424">
    <property type="term" value="C:bacterial-type flagellum hook"/>
    <property type="evidence" value="ECO:0007669"/>
    <property type="project" value="UniProtKB-UniRule"/>
</dbReference>
<reference evidence="8 9" key="1">
    <citation type="submission" date="2019-08" db="EMBL/GenBank/DDBJ databases">
        <title>In-depth cultivation of the pig gut microbiome towards novel bacterial diversity and tailored functional studies.</title>
        <authorList>
            <person name="Wylensek D."/>
            <person name="Hitch T.C.A."/>
            <person name="Clavel T."/>
        </authorList>
    </citation>
    <scope>NUCLEOTIDE SEQUENCE [LARGE SCALE GENOMIC DNA]</scope>
    <source>
        <strain evidence="8 9">RF-GAM-744-WT-7</strain>
    </source>
</reference>
<dbReference type="GO" id="GO:0005576">
    <property type="term" value="C:extracellular region"/>
    <property type="evidence" value="ECO:0007669"/>
    <property type="project" value="UniProtKB-SubCell"/>
</dbReference>
<evidence type="ECO:0000259" key="7">
    <source>
        <dbReference type="Pfam" id="PF07195"/>
    </source>
</evidence>
<evidence type="ECO:0000256" key="3">
    <source>
        <dbReference type="ARBA" id="ARBA00023054"/>
    </source>
</evidence>
<evidence type="ECO:0000313" key="8">
    <source>
        <dbReference type="EMBL" id="MST49991.1"/>
    </source>
</evidence>
<dbReference type="GO" id="GO:0071973">
    <property type="term" value="P:bacterial-type flagellum-dependent cell motility"/>
    <property type="evidence" value="ECO:0007669"/>
    <property type="project" value="TreeGrafter"/>
</dbReference>
<organism evidence="8 9">
    <name type="scientific">Mobiluncus porci</name>
    <dbReference type="NCBI Taxonomy" id="2652278"/>
    <lineage>
        <taxon>Bacteria</taxon>
        <taxon>Bacillati</taxon>
        <taxon>Actinomycetota</taxon>
        <taxon>Actinomycetes</taxon>
        <taxon>Actinomycetales</taxon>
        <taxon>Actinomycetaceae</taxon>
        <taxon>Mobiluncus</taxon>
    </lineage>
</organism>
<name>A0A7K0K3D1_9ACTO</name>
<dbReference type="RefSeq" id="WP_154545182.1">
    <property type="nucleotide sequence ID" value="NZ_VUMY01000011.1"/>
</dbReference>
<evidence type="ECO:0000259" key="6">
    <source>
        <dbReference type="Pfam" id="PF02465"/>
    </source>
</evidence>
<keyword evidence="4 5" id="KW-0975">Bacterial flagellum</keyword>
<comment type="subcellular location">
    <subcellularLocation>
        <location evidence="5">Secreted</location>
    </subcellularLocation>
    <subcellularLocation>
        <location evidence="5">Bacterial flagellum</location>
    </subcellularLocation>
</comment>
<dbReference type="EMBL" id="VUMY01000011">
    <property type="protein sequence ID" value="MST49991.1"/>
    <property type="molecule type" value="Genomic_DNA"/>
</dbReference>
<comment type="function">
    <text evidence="5">Required for morphogenesis and for the elongation of the flagellar filament by facilitating polymerization of the flagellin monomers at the tip of growing filament. Forms a capping structure, which prevents flagellin subunits (transported through the central channel of the flagellum) from leaking out without polymerization at the distal end.</text>
</comment>
<keyword evidence="8" id="KW-0969">Cilium</keyword>
<evidence type="ECO:0000256" key="1">
    <source>
        <dbReference type="ARBA" id="ARBA00009764"/>
    </source>
</evidence>
<dbReference type="PANTHER" id="PTHR30288:SF0">
    <property type="entry name" value="FLAGELLAR HOOK-ASSOCIATED PROTEIN 2"/>
    <property type="match status" value="1"/>
</dbReference>
<sequence length="525" mass="56173">MGIALSGIGGFDTQNIVKQLMYLERKSGSSLYDKKNAIETTVKSYQSLNSQIAALTTNAWSVYGKEYKLDQTYDSAVVWGAAQGKANNSQVQISTEAGASIGSVEFDVKSLAQSKQVTFDAAQLSSLMSDAAGKDGYISIAVGDRVTAINPASNSIQDVAQAINSVKDSGVAAAAIRVGDNPDGTGKYVLQITGKETGTTQGDFKIFAGDISKNLAIQPTSATPDAASRSISYKFADAATMRSAIASEVPTEGRLVRASADAVISLYGEDHSYSSNNIELMDKVKVDISAVKQETKADGSPVYLDYLTKGVRVDVIRDDSVASEKVESLIDSVNKVFNLLSNGMKSVEKTRQEDDGTTTRYKAPGVLSNSVGRQIQDQLSSVISGGVSIAGENGAVQTYSLADYGIDLKLNGSELSLSFDKAKFGEMMKADPNKTETIMTAFAEKIADTASGISDSTDGMLTQVIKTSETETSYYDERINEFEDRMVTRQANLQRQYSALETLLASYSQKQSWLTSQLASLNFGK</sequence>
<comment type="similarity">
    <text evidence="1 5">Belongs to the FliD family.</text>
</comment>
<comment type="caution">
    <text evidence="8">The sequence shown here is derived from an EMBL/GenBank/DDBJ whole genome shotgun (WGS) entry which is preliminary data.</text>
</comment>
<keyword evidence="8" id="KW-0966">Cell projection</keyword>
<feature type="domain" description="Flagellar hook-associated protein 2 C-terminal" evidence="7">
    <location>
        <begin position="310"/>
        <end position="507"/>
    </location>
</feature>
<dbReference type="Pfam" id="PF07195">
    <property type="entry name" value="FliD_C"/>
    <property type="match status" value="1"/>
</dbReference>
<evidence type="ECO:0000256" key="2">
    <source>
        <dbReference type="ARBA" id="ARBA00011255"/>
    </source>
</evidence>
<feature type="domain" description="Flagellar hook-associated protein 2 N-terminal" evidence="6">
    <location>
        <begin position="10"/>
        <end position="114"/>
    </location>
</feature>
<dbReference type="InterPro" id="IPR040026">
    <property type="entry name" value="FliD"/>
</dbReference>
<protein>
    <recommendedName>
        <fullName evidence="5">Flagellar hook-associated protein 2</fullName>
        <shortName evidence="5">HAP2</shortName>
    </recommendedName>
    <alternativeName>
        <fullName evidence="5">Flagellar cap protein</fullName>
    </alternativeName>
</protein>
<keyword evidence="5" id="KW-0964">Secreted</keyword>
<dbReference type="AlphaFoldDB" id="A0A7K0K3D1"/>
<proteinExistence type="inferred from homology"/>
<dbReference type="InterPro" id="IPR010809">
    <property type="entry name" value="FliD_C"/>
</dbReference>
<keyword evidence="3" id="KW-0175">Coiled coil</keyword>
<gene>
    <name evidence="8" type="primary">fliD</name>
    <name evidence="8" type="ORF">FYJ63_07050</name>
</gene>
<comment type="subunit">
    <text evidence="2 5">Homopentamer.</text>
</comment>
<dbReference type="InterPro" id="IPR003481">
    <property type="entry name" value="FliD_N"/>
</dbReference>
<dbReference type="GO" id="GO:0009421">
    <property type="term" value="C:bacterial-type flagellum filament cap"/>
    <property type="evidence" value="ECO:0007669"/>
    <property type="project" value="InterPro"/>
</dbReference>
<dbReference type="GO" id="GO:0007155">
    <property type="term" value="P:cell adhesion"/>
    <property type="evidence" value="ECO:0007669"/>
    <property type="project" value="InterPro"/>
</dbReference>
<evidence type="ECO:0000256" key="5">
    <source>
        <dbReference type="RuleBase" id="RU362066"/>
    </source>
</evidence>
<accession>A0A7K0K3D1</accession>
<evidence type="ECO:0000256" key="4">
    <source>
        <dbReference type="ARBA" id="ARBA00023143"/>
    </source>
</evidence>
<dbReference type="PANTHER" id="PTHR30288">
    <property type="entry name" value="FLAGELLAR CAP/ASSEMBLY PROTEIN FLID"/>
    <property type="match status" value="1"/>
</dbReference>
<dbReference type="Proteomes" id="UP000442535">
    <property type="component" value="Unassembled WGS sequence"/>
</dbReference>
<evidence type="ECO:0000313" key="9">
    <source>
        <dbReference type="Proteomes" id="UP000442535"/>
    </source>
</evidence>
<keyword evidence="9" id="KW-1185">Reference proteome</keyword>
<dbReference type="Pfam" id="PF02465">
    <property type="entry name" value="FliD_N"/>
    <property type="match status" value="1"/>
</dbReference>
<keyword evidence="8" id="KW-0282">Flagellum</keyword>